<evidence type="ECO:0000313" key="2">
    <source>
        <dbReference type="EMBL" id="KZM74122.1"/>
    </source>
</evidence>
<dbReference type="Gene3D" id="2.40.380.10">
    <property type="entry name" value="FomD-like"/>
    <property type="match status" value="1"/>
</dbReference>
<gene>
    <name evidence="2" type="ORF">AWN90_34080</name>
</gene>
<reference evidence="2 3" key="1">
    <citation type="submission" date="2016-04" db="EMBL/GenBank/DDBJ databases">
        <authorList>
            <person name="Evans L.H."/>
            <person name="Alamgir A."/>
            <person name="Owens N."/>
            <person name="Weber N.D."/>
            <person name="Virtaneva K."/>
            <person name="Barbian K."/>
            <person name="Babar A."/>
            <person name="Rosenke K."/>
        </authorList>
    </citation>
    <scope>NUCLEOTIDE SEQUENCE [LARGE SCALE GENOMIC DNA]</scope>
    <source>
        <strain evidence="2 3">IFM 0406</strain>
    </source>
</reference>
<organism evidence="2 3">
    <name type="scientific">Nocardia terpenica</name>
    <dbReference type="NCBI Taxonomy" id="455432"/>
    <lineage>
        <taxon>Bacteria</taxon>
        <taxon>Bacillati</taxon>
        <taxon>Actinomycetota</taxon>
        <taxon>Actinomycetes</taxon>
        <taxon>Mycobacteriales</taxon>
        <taxon>Nocardiaceae</taxon>
        <taxon>Nocardia</taxon>
    </lineage>
</organism>
<name>A0A164N9J5_9NOCA</name>
<accession>A0A164N9J5</accession>
<dbReference type="OrthoDB" id="3821551at2"/>
<dbReference type="SUPFAM" id="SSF159234">
    <property type="entry name" value="FomD-like"/>
    <property type="match status" value="1"/>
</dbReference>
<dbReference type="InterPro" id="IPR035930">
    <property type="entry name" value="FomD-like_sf"/>
</dbReference>
<dbReference type="Proteomes" id="UP000076512">
    <property type="component" value="Unassembled WGS sequence"/>
</dbReference>
<keyword evidence="3" id="KW-1185">Reference proteome</keyword>
<evidence type="ECO:0000313" key="3">
    <source>
        <dbReference type="Proteomes" id="UP000076512"/>
    </source>
</evidence>
<dbReference type="AlphaFoldDB" id="A0A164N9J5"/>
<feature type="domain" description="DUF402" evidence="1">
    <location>
        <begin position="37"/>
        <end position="163"/>
    </location>
</feature>
<proteinExistence type="predicted"/>
<dbReference type="Pfam" id="PF04167">
    <property type="entry name" value="DUF402"/>
    <property type="match status" value="1"/>
</dbReference>
<protein>
    <recommendedName>
        <fullName evidence="1">DUF402 domain-containing protein</fullName>
    </recommendedName>
</protein>
<dbReference type="EMBL" id="LWGR01000007">
    <property type="protein sequence ID" value="KZM74122.1"/>
    <property type="molecule type" value="Genomic_DNA"/>
</dbReference>
<dbReference type="InterPro" id="IPR007295">
    <property type="entry name" value="DUF402"/>
</dbReference>
<dbReference type="STRING" id="455432.AWN90_34080"/>
<evidence type="ECO:0000259" key="1">
    <source>
        <dbReference type="Pfam" id="PF04167"/>
    </source>
</evidence>
<sequence length="179" mass="20253">MHSTAAAATPPTSSHRPRVEYFDLADLTKTDCRGFVHSVERYHSEPWGLYLMRAADTPPFRYTEAWLLPQLSIRVSMHHINAAHDRDPVYHIDIGEFDRIEPKRWRAVFHYIDVVARNGCVPELRGVDDLFAAHAAGHVDASTAQNAFARATAVVDGIASHEHNFERWLGARGITLTWL</sequence>
<comment type="caution">
    <text evidence="2">The sequence shown here is derived from an EMBL/GenBank/DDBJ whole genome shotgun (WGS) entry which is preliminary data.</text>
</comment>